<dbReference type="Gene3D" id="3.10.180.10">
    <property type="entry name" value="2,3-Dihydroxybiphenyl 1,2-Dioxygenase, domain 1"/>
    <property type="match status" value="1"/>
</dbReference>
<dbReference type="EMBL" id="BMKN01000002">
    <property type="protein sequence ID" value="GGE49349.1"/>
    <property type="molecule type" value="Genomic_DNA"/>
</dbReference>
<keyword evidence="3" id="KW-1185">Reference proteome</keyword>
<accession>A0A917EIM7</accession>
<reference evidence="2" key="1">
    <citation type="journal article" date="2014" name="Int. J. Syst. Evol. Microbiol.">
        <title>Complete genome sequence of Corynebacterium casei LMG S-19264T (=DSM 44701T), isolated from a smear-ripened cheese.</title>
        <authorList>
            <consortium name="US DOE Joint Genome Institute (JGI-PGF)"/>
            <person name="Walter F."/>
            <person name="Albersmeier A."/>
            <person name="Kalinowski J."/>
            <person name="Ruckert C."/>
        </authorList>
    </citation>
    <scope>NUCLEOTIDE SEQUENCE</scope>
    <source>
        <strain evidence="2">CGMCC 1.16012</strain>
    </source>
</reference>
<evidence type="ECO:0000313" key="3">
    <source>
        <dbReference type="Proteomes" id="UP000606730"/>
    </source>
</evidence>
<comment type="caution">
    <text evidence="2">The sequence shown here is derived from an EMBL/GenBank/DDBJ whole genome shotgun (WGS) entry which is preliminary data.</text>
</comment>
<evidence type="ECO:0000313" key="2">
    <source>
        <dbReference type="EMBL" id="GGE49349.1"/>
    </source>
</evidence>
<dbReference type="SUPFAM" id="SSF54593">
    <property type="entry name" value="Glyoxalase/Bleomycin resistance protein/Dihydroxybiphenyl dioxygenase"/>
    <property type="match status" value="1"/>
</dbReference>
<evidence type="ECO:0000259" key="1">
    <source>
        <dbReference type="Pfam" id="PF13468"/>
    </source>
</evidence>
<dbReference type="RefSeq" id="WP_143226536.1">
    <property type="nucleotide sequence ID" value="NZ_BMKN01000002.1"/>
</dbReference>
<organism evidence="2 3">
    <name type="scientific">Actibacterium pelagium</name>
    <dbReference type="NCBI Taxonomy" id="2029103"/>
    <lineage>
        <taxon>Bacteria</taxon>
        <taxon>Pseudomonadati</taxon>
        <taxon>Pseudomonadota</taxon>
        <taxon>Alphaproteobacteria</taxon>
        <taxon>Rhodobacterales</taxon>
        <taxon>Roseobacteraceae</taxon>
        <taxon>Actibacterium</taxon>
    </lineage>
</organism>
<feature type="domain" description="Glyoxalase-like" evidence="1">
    <location>
        <begin position="4"/>
        <end position="173"/>
    </location>
</feature>
<dbReference type="InterPro" id="IPR029068">
    <property type="entry name" value="Glyas_Bleomycin-R_OHBP_Dase"/>
</dbReference>
<dbReference type="AlphaFoldDB" id="A0A917EIM7"/>
<reference evidence="2" key="2">
    <citation type="submission" date="2020-09" db="EMBL/GenBank/DDBJ databases">
        <authorList>
            <person name="Sun Q."/>
            <person name="Zhou Y."/>
        </authorList>
    </citation>
    <scope>NUCLEOTIDE SEQUENCE</scope>
    <source>
        <strain evidence="2">CGMCC 1.16012</strain>
    </source>
</reference>
<proteinExistence type="predicted"/>
<name>A0A917EIM7_9RHOB</name>
<dbReference type="OrthoDB" id="8451710at2"/>
<dbReference type="InterPro" id="IPR025870">
    <property type="entry name" value="Glyoxalase-like_dom"/>
</dbReference>
<gene>
    <name evidence="2" type="ORF">GCM10011517_16440</name>
</gene>
<dbReference type="Proteomes" id="UP000606730">
    <property type="component" value="Unassembled WGS sequence"/>
</dbReference>
<dbReference type="Pfam" id="PF13468">
    <property type="entry name" value="Glyoxalase_3"/>
    <property type="match status" value="1"/>
</dbReference>
<sequence>MLNLDHIVISTRDLDAGAAHVEDLLGVPLAPGGEHPDMGTYNRLLSLGPDCYLEVIAINPDAPDPGRPRWYALDRFQGDTRLTNWVVNWPTGMDLPHRPEGTGPMLPIQRGDLRWRMTIPEDGELPFDNTAPAILIWDSPQTPAQLLPDQGCALISLNIEHPDAVELANYYERDLMGQGVEFIEAAKPKLSALIETPNGMVRL</sequence>
<protein>
    <submittedName>
        <fullName evidence="2">Glyoxalase</fullName>
    </submittedName>
</protein>